<keyword evidence="2" id="KW-1185">Reference proteome</keyword>
<dbReference type="Proteomes" id="UP000790347">
    <property type="component" value="Unassembled WGS sequence"/>
</dbReference>
<evidence type="ECO:0000313" key="1">
    <source>
        <dbReference type="EMBL" id="KAH9521429.1"/>
    </source>
</evidence>
<reference evidence="1" key="2">
    <citation type="journal article" date="2022" name="Res Sq">
        <title>Comparative Genomics Reveals Insights into the Divergent Evolution of Astigmatic Mites and Household Pest Adaptations.</title>
        <authorList>
            <person name="Xiong Q."/>
            <person name="Wan A.T.-Y."/>
            <person name="Liu X.-Y."/>
            <person name="Fung C.S.-H."/>
            <person name="Xiao X."/>
            <person name="Malainual N."/>
            <person name="Hou J."/>
            <person name="Wang L."/>
            <person name="Wang M."/>
            <person name="Yang K."/>
            <person name="Cui Y."/>
            <person name="Leung E."/>
            <person name="Nong W."/>
            <person name="Shin S.-K."/>
            <person name="Au S."/>
            <person name="Jeong K.Y."/>
            <person name="Chew F.T."/>
            <person name="Hui J."/>
            <person name="Leung T.F."/>
            <person name="Tungtrongchitr A."/>
            <person name="Zhong N."/>
            <person name="Liu Z."/>
            <person name="Tsui S."/>
        </authorList>
    </citation>
    <scope>NUCLEOTIDE SEQUENCE</scope>
    <source>
        <strain evidence="1">Derf</strain>
        <tissue evidence="1">Whole organism</tissue>
    </source>
</reference>
<sequence length="70" mass="8142">MFKRIRNKNAINFREYIIYIHILDSQEQMVLVNGTLFSPHAGRIIDGDGGRKCDPTTEIHKFHIGIIFKN</sequence>
<dbReference type="EMBL" id="ASGP02000002">
    <property type="protein sequence ID" value="KAH9521429.1"/>
    <property type="molecule type" value="Genomic_DNA"/>
</dbReference>
<proteinExistence type="predicted"/>
<name>A0A922I7G4_DERFA</name>
<protein>
    <submittedName>
        <fullName evidence="1">Uncharacterized protein</fullName>
    </submittedName>
</protein>
<comment type="caution">
    <text evidence="1">The sequence shown here is derived from an EMBL/GenBank/DDBJ whole genome shotgun (WGS) entry which is preliminary data.</text>
</comment>
<organism evidence="1 2">
    <name type="scientific">Dermatophagoides farinae</name>
    <name type="common">American house dust mite</name>
    <dbReference type="NCBI Taxonomy" id="6954"/>
    <lineage>
        <taxon>Eukaryota</taxon>
        <taxon>Metazoa</taxon>
        <taxon>Ecdysozoa</taxon>
        <taxon>Arthropoda</taxon>
        <taxon>Chelicerata</taxon>
        <taxon>Arachnida</taxon>
        <taxon>Acari</taxon>
        <taxon>Acariformes</taxon>
        <taxon>Sarcoptiformes</taxon>
        <taxon>Astigmata</taxon>
        <taxon>Psoroptidia</taxon>
        <taxon>Analgoidea</taxon>
        <taxon>Pyroglyphidae</taxon>
        <taxon>Dermatophagoidinae</taxon>
        <taxon>Dermatophagoides</taxon>
    </lineage>
</organism>
<dbReference type="AlphaFoldDB" id="A0A922I7G4"/>
<accession>A0A922I7G4</accession>
<gene>
    <name evidence="1" type="ORF">DERF_005090</name>
</gene>
<evidence type="ECO:0000313" key="2">
    <source>
        <dbReference type="Proteomes" id="UP000790347"/>
    </source>
</evidence>
<reference evidence="1" key="1">
    <citation type="submission" date="2013-05" db="EMBL/GenBank/DDBJ databases">
        <authorList>
            <person name="Yim A.K.Y."/>
            <person name="Chan T.F."/>
            <person name="Ji K.M."/>
            <person name="Liu X.Y."/>
            <person name="Zhou J.W."/>
            <person name="Li R.Q."/>
            <person name="Yang K.Y."/>
            <person name="Li J."/>
            <person name="Li M."/>
            <person name="Law P.T.W."/>
            <person name="Wu Y.L."/>
            <person name="Cai Z.L."/>
            <person name="Qin H."/>
            <person name="Bao Y."/>
            <person name="Leung R.K.K."/>
            <person name="Ng P.K.S."/>
            <person name="Zou J."/>
            <person name="Zhong X.J."/>
            <person name="Ran P.X."/>
            <person name="Zhong N.S."/>
            <person name="Liu Z.G."/>
            <person name="Tsui S.K.W."/>
        </authorList>
    </citation>
    <scope>NUCLEOTIDE SEQUENCE</scope>
    <source>
        <strain evidence="1">Derf</strain>
        <tissue evidence="1">Whole organism</tissue>
    </source>
</reference>